<gene>
    <name evidence="2" type="ORF">ACFSQ3_12035</name>
</gene>
<reference evidence="3" key="1">
    <citation type="journal article" date="2019" name="Int. J. Syst. Evol. Microbiol.">
        <title>The Global Catalogue of Microorganisms (GCM) 10K type strain sequencing project: providing services to taxonomists for standard genome sequencing and annotation.</title>
        <authorList>
            <consortium name="The Broad Institute Genomics Platform"/>
            <consortium name="The Broad Institute Genome Sequencing Center for Infectious Disease"/>
            <person name="Wu L."/>
            <person name="Ma J."/>
        </authorList>
    </citation>
    <scope>NUCLEOTIDE SEQUENCE [LARGE SCALE GENOMIC DNA]</scope>
    <source>
        <strain evidence="3">KCTC 42248</strain>
    </source>
</reference>
<keyword evidence="1" id="KW-0472">Membrane</keyword>
<keyword evidence="3" id="KW-1185">Reference proteome</keyword>
<sequence>MKNNQLQNLKLLSYDELVKRKKTATGAIIGLGIVVVFAAIVGIYIALSKKQYALVAVTLSIPLSILPVAIVLGNINKELKLRNSTNNNQNL</sequence>
<evidence type="ECO:0000313" key="3">
    <source>
        <dbReference type="Proteomes" id="UP001597393"/>
    </source>
</evidence>
<keyword evidence="1" id="KW-0812">Transmembrane</keyword>
<accession>A0ABW5NL88</accession>
<dbReference type="Proteomes" id="UP001597393">
    <property type="component" value="Unassembled WGS sequence"/>
</dbReference>
<keyword evidence="1" id="KW-1133">Transmembrane helix</keyword>
<name>A0ABW5NL88_9SPHI</name>
<feature type="transmembrane region" description="Helical" evidence="1">
    <location>
        <begin position="53"/>
        <end position="75"/>
    </location>
</feature>
<organism evidence="2 3">
    <name type="scientific">Sphingobacterium corticis</name>
    <dbReference type="NCBI Taxonomy" id="1812823"/>
    <lineage>
        <taxon>Bacteria</taxon>
        <taxon>Pseudomonadati</taxon>
        <taxon>Bacteroidota</taxon>
        <taxon>Sphingobacteriia</taxon>
        <taxon>Sphingobacteriales</taxon>
        <taxon>Sphingobacteriaceae</taxon>
        <taxon>Sphingobacterium</taxon>
    </lineage>
</organism>
<evidence type="ECO:0000313" key="2">
    <source>
        <dbReference type="EMBL" id="MFD2599680.1"/>
    </source>
</evidence>
<proteinExistence type="predicted"/>
<comment type="caution">
    <text evidence="2">The sequence shown here is derived from an EMBL/GenBank/DDBJ whole genome shotgun (WGS) entry which is preliminary data.</text>
</comment>
<evidence type="ECO:0000256" key="1">
    <source>
        <dbReference type="SAM" id="Phobius"/>
    </source>
</evidence>
<feature type="transmembrane region" description="Helical" evidence="1">
    <location>
        <begin position="27"/>
        <end position="47"/>
    </location>
</feature>
<evidence type="ECO:0008006" key="4">
    <source>
        <dbReference type="Google" id="ProtNLM"/>
    </source>
</evidence>
<dbReference type="EMBL" id="JBHUMA010000006">
    <property type="protein sequence ID" value="MFD2599680.1"/>
    <property type="molecule type" value="Genomic_DNA"/>
</dbReference>
<protein>
    <recommendedName>
        <fullName evidence="4">Redox-active disulfide protein 2</fullName>
    </recommendedName>
</protein>